<keyword evidence="3" id="KW-0479">Metal-binding</keyword>
<evidence type="ECO:0000256" key="2">
    <source>
        <dbReference type="ARBA" id="ARBA00006171"/>
    </source>
</evidence>
<dbReference type="CDD" id="cd07505">
    <property type="entry name" value="HAD_BPGM-like"/>
    <property type="match status" value="1"/>
</dbReference>
<evidence type="ECO:0000313" key="6">
    <source>
        <dbReference type="Proteomes" id="UP000320653"/>
    </source>
</evidence>
<keyword evidence="4" id="KW-0460">Magnesium</keyword>
<evidence type="ECO:0000256" key="1">
    <source>
        <dbReference type="ARBA" id="ARBA00001946"/>
    </source>
</evidence>
<keyword evidence="5" id="KW-0378">Hydrolase</keyword>
<dbReference type="SFLD" id="SFLDG01135">
    <property type="entry name" value="C1.5.6:_HAD__Beta-PGM__Phospha"/>
    <property type="match status" value="1"/>
</dbReference>
<evidence type="ECO:0000256" key="3">
    <source>
        <dbReference type="ARBA" id="ARBA00022723"/>
    </source>
</evidence>
<dbReference type="Proteomes" id="UP000320653">
    <property type="component" value="Unassembled WGS sequence"/>
</dbReference>
<dbReference type="PANTHER" id="PTHR46193:SF9">
    <property type="entry name" value="HALOACID DEHALOGENASE-LIKE HYDROLASE DOMAIN-CONTAINING PROTEIN SGPP"/>
    <property type="match status" value="1"/>
</dbReference>
<evidence type="ECO:0000256" key="4">
    <source>
        <dbReference type="ARBA" id="ARBA00022842"/>
    </source>
</evidence>
<dbReference type="Gene3D" id="1.10.150.240">
    <property type="entry name" value="Putative phosphatase, domain 2"/>
    <property type="match status" value="1"/>
</dbReference>
<dbReference type="InterPro" id="IPR051600">
    <property type="entry name" value="Beta-PGM-like"/>
</dbReference>
<dbReference type="SFLD" id="SFLDG01129">
    <property type="entry name" value="C1.5:_HAD__Beta-PGM__Phosphata"/>
    <property type="match status" value="1"/>
</dbReference>
<dbReference type="Gene3D" id="3.40.50.1000">
    <property type="entry name" value="HAD superfamily/HAD-like"/>
    <property type="match status" value="1"/>
</dbReference>
<dbReference type="Pfam" id="PF13419">
    <property type="entry name" value="HAD_2"/>
    <property type="match status" value="1"/>
</dbReference>
<dbReference type="InterPro" id="IPR023214">
    <property type="entry name" value="HAD_sf"/>
</dbReference>
<name>A0A561QS47_9HYPH</name>
<evidence type="ECO:0000313" key="5">
    <source>
        <dbReference type="EMBL" id="TWF53225.1"/>
    </source>
</evidence>
<comment type="cofactor">
    <cofactor evidence="1">
        <name>Mg(2+)</name>
        <dbReference type="ChEBI" id="CHEBI:18420"/>
    </cofactor>
</comment>
<dbReference type="NCBIfam" id="TIGR01509">
    <property type="entry name" value="HAD-SF-IA-v3"/>
    <property type="match status" value="1"/>
</dbReference>
<protein>
    <submittedName>
        <fullName evidence="5">HAD superfamily hydrolase (TIGR01493 family)/HAD superfamily hydrolase (TIGR01509 family)/HAD superfamily hydrolase (TIGR01549 family)</fullName>
    </submittedName>
</protein>
<dbReference type="InterPro" id="IPR006439">
    <property type="entry name" value="HAD-SF_hydro_IA"/>
</dbReference>
<dbReference type="InterPro" id="IPR023198">
    <property type="entry name" value="PGP-like_dom2"/>
</dbReference>
<organism evidence="5 6">
    <name type="scientific">Neorhizobium alkalisoli</name>
    <dbReference type="NCBI Taxonomy" id="528178"/>
    <lineage>
        <taxon>Bacteria</taxon>
        <taxon>Pseudomonadati</taxon>
        <taxon>Pseudomonadota</taxon>
        <taxon>Alphaproteobacteria</taxon>
        <taxon>Hyphomicrobiales</taxon>
        <taxon>Rhizobiaceae</taxon>
        <taxon>Rhizobium/Agrobacterium group</taxon>
        <taxon>Neorhizobium</taxon>
    </lineage>
</organism>
<dbReference type="GO" id="GO:0046872">
    <property type="term" value="F:metal ion binding"/>
    <property type="evidence" value="ECO:0007669"/>
    <property type="project" value="UniProtKB-KW"/>
</dbReference>
<comment type="caution">
    <text evidence="5">The sequence shown here is derived from an EMBL/GenBank/DDBJ whole genome shotgun (WGS) entry which is preliminary data.</text>
</comment>
<dbReference type="OrthoDB" id="9800058at2"/>
<dbReference type="AlphaFoldDB" id="A0A561QS47"/>
<dbReference type="PANTHER" id="PTHR46193">
    <property type="entry name" value="6-PHOSPHOGLUCONATE PHOSPHATASE"/>
    <property type="match status" value="1"/>
</dbReference>
<proteinExistence type="inferred from homology"/>
<dbReference type="NCBIfam" id="TIGR01549">
    <property type="entry name" value="HAD-SF-IA-v1"/>
    <property type="match status" value="1"/>
</dbReference>
<accession>A0A561QS47</accession>
<dbReference type="SUPFAM" id="SSF56784">
    <property type="entry name" value="HAD-like"/>
    <property type="match status" value="1"/>
</dbReference>
<gene>
    <name evidence="5" type="ORF">FHW37_104500</name>
</gene>
<dbReference type="InterPro" id="IPR036412">
    <property type="entry name" value="HAD-like_sf"/>
</dbReference>
<comment type="similarity">
    <text evidence="2">Belongs to the HAD-like hydrolase superfamily. CbbY/CbbZ/Gph/YieH family.</text>
</comment>
<dbReference type="GO" id="GO:0016787">
    <property type="term" value="F:hydrolase activity"/>
    <property type="evidence" value="ECO:0007669"/>
    <property type="project" value="UniProtKB-KW"/>
</dbReference>
<sequence length="208" mass="23781">MIRAVLFDMDGVLIDAKDWHYEALNDALSLFGFEISRTEHLSAYDGLPTRKKLELLSQTKGLPRKLHNFLNELKQRRTHEITIQRCRPMFHHQYALARLKRDGMKIAVCSNSIRSTIDVMMKNAALSEYLDFFLSNEEVSAPKPNPEIYVKAIEQCGLQPSEVLIVEDNHHGIEAARKSGGHVMEVKDVYDVTYDRINAAILRAEASR</sequence>
<dbReference type="SFLD" id="SFLDS00003">
    <property type="entry name" value="Haloacid_Dehalogenase"/>
    <property type="match status" value="1"/>
</dbReference>
<dbReference type="EMBL" id="VIWP01000004">
    <property type="protein sequence ID" value="TWF53225.1"/>
    <property type="molecule type" value="Genomic_DNA"/>
</dbReference>
<dbReference type="RefSeq" id="WP_145638893.1">
    <property type="nucleotide sequence ID" value="NZ_VIWP01000004.1"/>
</dbReference>
<dbReference type="InterPro" id="IPR041492">
    <property type="entry name" value="HAD_2"/>
</dbReference>
<keyword evidence="6" id="KW-1185">Reference proteome</keyword>
<reference evidence="5 6" key="1">
    <citation type="submission" date="2019-06" db="EMBL/GenBank/DDBJ databases">
        <title>Sorghum-associated microbial communities from plants grown in Nebraska, USA.</title>
        <authorList>
            <person name="Schachtman D."/>
        </authorList>
    </citation>
    <scope>NUCLEOTIDE SEQUENCE [LARGE SCALE GENOMIC DNA]</scope>
    <source>
        <strain evidence="5 6">1225</strain>
    </source>
</reference>